<evidence type="ECO:0000313" key="4">
    <source>
        <dbReference type="Proteomes" id="UP001244341"/>
    </source>
</evidence>
<feature type="coiled-coil region" evidence="1">
    <location>
        <begin position="488"/>
        <end position="612"/>
    </location>
</feature>
<evidence type="ECO:0000256" key="1">
    <source>
        <dbReference type="SAM" id="Coils"/>
    </source>
</evidence>
<dbReference type="PANTHER" id="PTHR43941:SF1">
    <property type="entry name" value="STRUCTURAL MAINTENANCE OF CHROMOSOMES PROTEIN 2"/>
    <property type="match status" value="1"/>
</dbReference>
<feature type="region of interest" description="Disordered" evidence="2">
    <location>
        <begin position="247"/>
        <end position="307"/>
    </location>
</feature>
<feature type="compositionally biased region" description="Low complexity" evidence="2">
    <location>
        <begin position="270"/>
        <end position="302"/>
    </location>
</feature>
<feature type="compositionally biased region" description="Basic and acidic residues" evidence="2">
    <location>
        <begin position="247"/>
        <end position="261"/>
    </location>
</feature>
<dbReference type="EMBL" id="CP126223">
    <property type="protein sequence ID" value="WIA23520.1"/>
    <property type="molecule type" value="Genomic_DNA"/>
</dbReference>
<name>A0ABY8UQK1_TETOB</name>
<dbReference type="Proteomes" id="UP001244341">
    <property type="component" value="Chromosome 16b"/>
</dbReference>
<keyword evidence="4" id="KW-1185">Reference proteome</keyword>
<keyword evidence="1" id="KW-0175">Coiled coil</keyword>
<accession>A0ABY8UQK1</accession>
<reference evidence="3 4" key="1">
    <citation type="submission" date="2023-05" db="EMBL/GenBank/DDBJ databases">
        <title>A 100% complete, gapless, phased diploid assembly of the Scenedesmus obliquus UTEX 3031 genome.</title>
        <authorList>
            <person name="Biondi T.C."/>
            <person name="Hanschen E.R."/>
            <person name="Kwon T."/>
            <person name="Eng W."/>
            <person name="Kruse C.P.S."/>
            <person name="Koehler S.I."/>
            <person name="Kunde Y."/>
            <person name="Gleasner C.D."/>
            <person name="You Mak K.T."/>
            <person name="Polle J."/>
            <person name="Hovde B.T."/>
            <person name="Starkenburg S.R."/>
        </authorList>
    </citation>
    <scope>NUCLEOTIDE SEQUENCE [LARGE SCALE GENOMIC DNA]</scope>
    <source>
        <strain evidence="3 4">DOE0152z</strain>
    </source>
</reference>
<proteinExistence type="predicted"/>
<evidence type="ECO:0000256" key="2">
    <source>
        <dbReference type="SAM" id="MobiDB-lite"/>
    </source>
</evidence>
<protein>
    <submittedName>
        <fullName evidence="3">Uncharacterized protein</fullName>
    </submittedName>
</protein>
<gene>
    <name evidence="3" type="ORF">OEZ85_000257</name>
</gene>
<feature type="region of interest" description="Disordered" evidence="2">
    <location>
        <begin position="121"/>
        <end position="143"/>
    </location>
</feature>
<sequence length="649" mass="70353">MEKKIDTPNNDIEQLLSVHQFARQHKMNSMKKEGGGLSAKIQSAETSLGGLRQELGQVMQINTGASASRVSSQYGGISAWPVAPAGNSTAGSLAYQQQLQQQQGIDPLVQSLSRRFPSLTPRQHLDFSDAGSRRSSLGGRYLPVSNEPLPIQLESMAAVGSELHDKIAAAVQQQQQANADLAVDKPDSSSTQQQLDEVQQELQDLQQRQRQQESTFTIMLQDSSDQLLERLEGLHLRLQSVEEEQKGLLEREQQHSRKLDDLQQPASMVPSDAAEAEACLASPAAARSPSPFTSPQQQQQQQRPLLSPMQHRISQVADEVQFAALQAELKSVKRRLQDVEQAAADAAPLDGLQCGAVEARLAILEEDYAARHAGLDDAAGDAQGEQQQQRQGQVACADQLQADLGSLAARVAALEEQQQQMCLAAQSGEASAALLEMQPTVKNRIEQFEEQLNAAISRFAPGHASSSSRCGTPTAAEFRGSLSGSFTRDASRQELQQQLNTLQQEVAELQSRLDDLTDGSSQQQQHVQLQQLQELEQKLQQGSDQLAEQVLQLDLQLQMVEDKLRRQQQHSQAAVRAAEAAEASATANKQQLEQLQQQVQQAAEAAEVSSSTAELVEQLQADVQAALEAASAGGACWCAGDTEGSRGSA</sequence>
<evidence type="ECO:0000313" key="3">
    <source>
        <dbReference type="EMBL" id="WIA23520.1"/>
    </source>
</evidence>
<dbReference type="PANTHER" id="PTHR43941">
    <property type="entry name" value="STRUCTURAL MAINTENANCE OF CHROMOSOMES PROTEIN 2"/>
    <property type="match status" value="1"/>
</dbReference>
<organism evidence="3 4">
    <name type="scientific">Tetradesmus obliquus</name>
    <name type="common">Green alga</name>
    <name type="synonym">Acutodesmus obliquus</name>
    <dbReference type="NCBI Taxonomy" id="3088"/>
    <lineage>
        <taxon>Eukaryota</taxon>
        <taxon>Viridiplantae</taxon>
        <taxon>Chlorophyta</taxon>
        <taxon>core chlorophytes</taxon>
        <taxon>Chlorophyceae</taxon>
        <taxon>CS clade</taxon>
        <taxon>Sphaeropleales</taxon>
        <taxon>Scenedesmaceae</taxon>
        <taxon>Tetradesmus</taxon>
    </lineage>
</organism>